<keyword evidence="1" id="KW-0472">Membrane</keyword>
<sequence length="171" mass="19036">MSESQKNPPHWIDHERTSISSVAPGAQSFHLEQRQSALRLLVSQQPATVAFFAILSVFPSWSAFLLLRMSRLACNRSVVLVALGVLNLKHSYPKAPRPLNNNSTTRTLPERSISSSSRLFPTGIRLAPLPNRAAPSNIRIDAMAKWTPALARNLEPARFYGTTGHHDWCWG</sequence>
<dbReference type="AlphaFoldDB" id="A0A1S9S1S0"/>
<dbReference type="Proteomes" id="UP000190744">
    <property type="component" value="Unassembled WGS sequence"/>
</dbReference>
<keyword evidence="1" id="KW-1133">Transmembrane helix</keyword>
<accession>A0A1S9S1S0</accession>
<reference evidence="3" key="1">
    <citation type="submission" date="2015-09" db="EMBL/GenBank/DDBJ databases">
        <authorList>
            <person name="Fill T.P."/>
            <person name="Baretta J.F."/>
            <person name="de Almeida L.G."/>
            <person name="Rocha M."/>
            <person name="de Souza D.H."/>
            <person name="Malavazi I."/>
            <person name="Cerdeira L.T."/>
            <person name="Hong H."/>
            <person name="Samborskyy M."/>
            <person name="de Vasconcelos A.T."/>
            <person name="Leadlay P."/>
            <person name="Rodrigues-Filho E."/>
        </authorList>
    </citation>
    <scope>NUCLEOTIDE SEQUENCE [LARGE SCALE GENOMIC DNA]</scope>
    <source>
        <strain evidence="3">LaBioMMi 136</strain>
    </source>
</reference>
<feature type="transmembrane region" description="Helical" evidence="1">
    <location>
        <begin position="47"/>
        <end position="67"/>
    </location>
</feature>
<keyword evidence="1" id="KW-0812">Transmembrane</keyword>
<organism evidence="2 3">
    <name type="scientific">Penicillium brasilianum</name>
    <dbReference type="NCBI Taxonomy" id="104259"/>
    <lineage>
        <taxon>Eukaryota</taxon>
        <taxon>Fungi</taxon>
        <taxon>Dikarya</taxon>
        <taxon>Ascomycota</taxon>
        <taxon>Pezizomycotina</taxon>
        <taxon>Eurotiomycetes</taxon>
        <taxon>Eurotiomycetidae</taxon>
        <taxon>Eurotiales</taxon>
        <taxon>Aspergillaceae</taxon>
        <taxon>Penicillium</taxon>
    </lineage>
</organism>
<name>A0A1S9S1S0_PENBI</name>
<comment type="caution">
    <text evidence="2">The sequence shown here is derived from an EMBL/GenBank/DDBJ whole genome shotgun (WGS) entry which is preliminary data.</text>
</comment>
<protein>
    <submittedName>
        <fullName evidence="2">Uncharacterized protein</fullName>
    </submittedName>
</protein>
<dbReference type="EMBL" id="LJBN01000016">
    <property type="protein sequence ID" value="OOQ91138.1"/>
    <property type="molecule type" value="Genomic_DNA"/>
</dbReference>
<evidence type="ECO:0000313" key="2">
    <source>
        <dbReference type="EMBL" id="OOQ91138.1"/>
    </source>
</evidence>
<gene>
    <name evidence="2" type="ORF">PEBR_01034</name>
</gene>
<proteinExistence type="predicted"/>
<evidence type="ECO:0000313" key="3">
    <source>
        <dbReference type="Proteomes" id="UP000190744"/>
    </source>
</evidence>
<evidence type="ECO:0000256" key="1">
    <source>
        <dbReference type="SAM" id="Phobius"/>
    </source>
</evidence>